<dbReference type="EMBL" id="JAHRHY010000012">
    <property type="protein sequence ID" value="KAG9065441.1"/>
    <property type="molecule type" value="Genomic_DNA"/>
</dbReference>
<dbReference type="AlphaFoldDB" id="A0A9P8BRY5"/>
<proteinExistence type="predicted"/>
<dbReference type="InterPro" id="IPR008979">
    <property type="entry name" value="Galactose-bd-like_sf"/>
</dbReference>
<dbReference type="InterPro" id="IPR052456">
    <property type="entry name" value="CTLH_complex_component"/>
</dbReference>
<dbReference type="PANTHER" id="PTHR15526">
    <property type="entry name" value="MUSKELIN"/>
    <property type="match status" value="1"/>
</dbReference>
<organism evidence="5 6">
    <name type="scientific">Linnemannia hyalina</name>
    <dbReference type="NCBI Taxonomy" id="64524"/>
    <lineage>
        <taxon>Eukaryota</taxon>
        <taxon>Fungi</taxon>
        <taxon>Fungi incertae sedis</taxon>
        <taxon>Mucoromycota</taxon>
        <taxon>Mortierellomycotina</taxon>
        <taxon>Mortierellomycetes</taxon>
        <taxon>Mortierellales</taxon>
        <taxon>Mortierellaceae</taxon>
        <taxon>Linnemannia</taxon>
    </lineage>
</organism>
<keyword evidence="2" id="KW-0677">Repeat</keyword>
<accession>A0A9P8BRY5</accession>
<evidence type="ECO:0000256" key="2">
    <source>
        <dbReference type="ARBA" id="ARBA00022737"/>
    </source>
</evidence>
<dbReference type="Proteomes" id="UP000707451">
    <property type="component" value="Unassembled WGS sequence"/>
</dbReference>
<keyword evidence="6" id="KW-1185">Reference proteome</keyword>
<dbReference type="PANTHER" id="PTHR15526:SF5">
    <property type="entry name" value="MUSKELIN"/>
    <property type="match status" value="1"/>
</dbReference>
<dbReference type="OrthoDB" id="10052615at2759"/>
<reference evidence="5" key="1">
    <citation type="submission" date="2021-06" db="EMBL/GenBank/DDBJ databases">
        <title>Genome Sequence of Mortierella hyaline Strain SCG-10, a Cold-Adapted, Nitrate-Reducing Fungus Isolated from Soil in Minnesota, USA.</title>
        <authorList>
            <person name="Aldossari N."/>
        </authorList>
    </citation>
    <scope>NUCLEOTIDE SEQUENCE</scope>
    <source>
        <strain evidence="5">SCG-10</strain>
    </source>
</reference>
<comment type="caution">
    <text evidence="5">The sequence shown here is derived from an EMBL/GenBank/DDBJ whole genome shotgun (WGS) entry which is preliminary data.</text>
</comment>
<evidence type="ECO:0000313" key="6">
    <source>
        <dbReference type="Proteomes" id="UP000707451"/>
    </source>
</evidence>
<dbReference type="InterPro" id="IPR010565">
    <property type="entry name" value="Muskelin_N"/>
</dbReference>
<feature type="domain" description="Muskelin N-terminal" evidence="4">
    <location>
        <begin position="69"/>
        <end position="222"/>
    </location>
</feature>
<dbReference type="Pfam" id="PF06588">
    <property type="entry name" value="Muskelin_N"/>
    <property type="match status" value="1"/>
</dbReference>
<feature type="region of interest" description="Disordered" evidence="3">
    <location>
        <begin position="1"/>
        <end position="47"/>
    </location>
</feature>
<dbReference type="Gene3D" id="2.60.120.260">
    <property type="entry name" value="Galactose-binding domain-like"/>
    <property type="match status" value="1"/>
</dbReference>
<feature type="compositionally biased region" description="Low complexity" evidence="3">
    <location>
        <begin position="29"/>
        <end position="47"/>
    </location>
</feature>
<evidence type="ECO:0000259" key="4">
    <source>
        <dbReference type="Pfam" id="PF06588"/>
    </source>
</evidence>
<protein>
    <submittedName>
        <fullName evidence="5">Muskelin 1, intracellular mediator containing kelch motif</fullName>
    </submittedName>
</protein>
<evidence type="ECO:0000256" key="3">
    <source>
        <dbReference type="SAM" id="MobiDB-lite"/>
    </source>
</evidence>
<evidence type="ECO:0000313" key="5">
    <source>
        <dbReference type="EMBL" id="KAG9065441.1"/>
    </source>
</evidence>
<gene>
    <name evidence="5" type="primary">MKLN1</name>
    <name evidence="5" type="ORF">KI688_002767</name>
</gene>
<name>A0A9P8BRY5_9FUNG</name>
<keyword evidence="1" id="KW-0880">Kelch repeat</keyword>
<dbReference type="GO" id="GO:0005737">
    <property type="term" value="C:cytoplasm"/>
    <property type="evidence" value="ECO:0007669"/>
    <property type="project" value="TreeGrafter"/>
</dbReference>
<evidence type="ECO:0000256" key="1">
    <source>
        <dbReference type="ARBA" id="ARBA00022441"/>
    </source>
</evidence>
<dbReference type="SUPFAM" id="SSF49785">
    <property type="entry name" value="Galactose-binding domain-like"/>
    <property type="match status" value="1"/>
</dbReference>
<sequence length="243" mass="27048">MMLHPGSQAAAYTPSLSTTARRDGKQTTKDSTLTNNNSTNTTATPASIAAANRKKGDYLTALAIMRPCVLDYDVHSCSSYSASYLPENIKTNNPQDQSSRWSSGSNNQMQYIMIKLKSMAVAHTITFGKYHKVHVCNLKEFKVFGGLTTSNMTELLHTGLRNDHEPETFLLKHKTNSVVFPCQYIKIVPLMAWGANFNFSVWHVEVKGIPDTELVQETYFQYINVSNDPMATCFSKGQTGMNV</sequence>